<evidence type="ECO:0000256" key="6">
    <source>
        <dbReference type="ARBA" id="ARBA00022833"/>
    </source>
</evidence>
<dbReference type="PANTHER" id="PTHR31937">
    <property type="entry name" value="TRANSMEMBRANE PROTEIN 163"/>
    <property type="match status" value="1"/>
</dbReference>
<evidence type="ECO:0000256" key="8">
    <source>
        <dbReference type="ARBA" id="ARBA00023018"/>
    </source>
</evidence>
<organism evidence="13 14">
    <name type="scientific">Porites lobata</name>
    <dbReference type="NCBI Taxonomy" id="104759"/>
    <lineage>
        <taxon>Eukaryota</taxon>
        <taxon>Metazoa</taxon>
        <taxon>Cnidaria</taxon>
        <taxon>Anthozoa</taxon>
        <taxon>Hexacorallia</taxon>
        <taxon>Scleractinia</taxon>
        <taxon>Fungiina</taxon>
        <taxon>Poritidae</taxon>
        <taxon>Porites</taxon>
    </lineage>
</organism>
<comment type="caution">
    <text evidence="13">The sequence shown here is derived from an EMBL/GenBank/DDBJ whole genome shotgun (WGS) entry which is preliminary data.</text>
</comment>
<feature type="transmembrane region" description="Helical" evidence="11">
    <location>
        <begin position="98"/>
        <end position="118"/>
    </location>
</feature>
<keyword evidence="10" id="KW-0968">Cytoplasmic vesicle</keyword>
<dbReference type="Pfam" id="PF01545">
    <property type="entry name" value="Cation_efflux"/>
    <property type="match status" value="1"/>
</dbReference>
<keyword evidence="7 11" id="KW-1133">Transmembrane helix</keyword>
<evidence type="ECO:0000313" key="14">
    <source>
        <dbReference type="Proteomes" id="UP001159405"/>
    </source>
</evidence>
<evidence type="ECO:0000259" key="12">
    <source>
        <dbReference type="Pfam" id="PF01545"/>
    </source>
</evidence>
<dbReference type="Proteomes" id="UP001159405">
    <property type="component" value="Unassembled WGS sequence"/>
</dbReference>
<feature type="transmembrane region" description="Helical" evidence="11">
    <location>
        <begin position="138"/>
        <end position="160"/>
    </location>
</feature>
<dbReference type="Gene3D" id="1.20.1510.10">
    <property type="entry name" value="Cation efflux protein transmembrane domain"/>
    <property type="match status" value="1"/>
</dbReference>
<evidence type="ECO:0000256" key="9">
    <source>
        <dbReference type="ARBA" id="ARBA00023136"/>
    </source>
</evidence>
<feature type="transmembrane region" description="Helical" evidence="11">
    <location>
        <begin position="68"/>
        <end position="92"/>
    </location>
</feature>
<feature type="transmembrane region" description="Helical" evidence="11">
    <location>
        <begin position="237"/>
        <end position="260"/>
    </location>
</feature>
<reference evidence="13 14" key="1">
    <citation type="submission" date="2022-05" db="EMBL/GenBank/DDBJ databases">
        <authorList>
            <consortium name="Genoscope - CEA"/>
            <person name="William W."/>
        </authorList>
    </citation>
    <scope>NUCLEOTIDE SEQUENCE [LARGE SCALE GENOMIC DNA]</scope>
</reference>
<feature type="transmembrane region" description="Helical" evidence="11">
    <location>
        <begin position="199"/>
        <end position="225"/>
    </location>
</feature>
<dbReference type="InterPro" id="IPR026765">
    <property type="entry name" value="Tmem163"/>
</dbReference>
<comment type="subcellular location">
    <subcellularLocation>
        <location evidence="2">Cytoplasmic vesicle</location>
        <location evidence="2">Secretory vesicle</location>
        <location evidence="2">Synaptic vesicle membrane</location>
        <topology evidence="2">Multi-pass membrane protein</topology>
    </subcellularLocation>
    <subcellularLocation>
        <location evidence="1">Early endosome membrane</location>
    </subcellularLocation>
</comment>
<keyword evidence="9 11" id="KW-0472">Membrane</keyword>
<evidence type="ECO:0000256" key="1">
    <source>
        <dbReference type="ARBA" id="ARBA00004146"/>
    </source>
</evidence>
<dbReference type="EMBL" id="CALNXK010000080">
    <property type="protein sequence ID" value="CAH3147067.1"/>
    <property type="molecule type" value="Genomic_DNA"/>
</dbReference>
<evidence type="ECO:0000256" key="10">
    <source>
        <dbReference type="ARBA" id="ARBA00023329"/>
    </source>
</evidence>
<feature type="domain" description="Cation efflux protein transmembrane" evidence="12">
    <location>
        <begin position="74"/>
        <end position="256"/>
    </location>
</feature>
<name>A0ABN8PMV0_9CNID</name>
<evidence type="ECO:0000256" key="7">
    <source>
        <dbReference type="ARBA" id="ARBA00022989"/>
    </source>
</evidence>
<keyword evidence="5" id="KW-0967">Endosome</keyword>
<evidence type="ECO:0000256" key="3">
    <source>
        <dbReference type="ARBA" id="ARBA00008731"/>
    </source>
</evidence>
<evidence type="ECO:0000313" key="13">
    <source>
        <dbReference type="EMBL" id="CAH3147067.1"/>
    </source>
</evidence>
<keyword evidence="14" id="KW-1185">Reference proteome</keyword>
<dbReference type="InterPro" id="IPR058533">
    <property type="entry name" value="Cation_efflux_TM"/>
</dbReference>
<evidence type="ECO:0000256" key="4">
    <source>
        <dbReference type="ARBA" id="ARBA00022692"/>
    </source>
</evidence>
<comment type="similarity">
    <text evidence="3">Belongs to the TMEM163 family.</text>
</comment>
<proteinExistence type="inferred from homology"/>
<dbReference type="PANTHER" id="PTHR31937:SF2">
    <property type="entry name" value="TRANSMEMBRANE PROTEIN 163"/>
    <property type="match status" value="1"/>
</dbReference>
<keyword evidence="6" id="KW-0862">Zinc</keyword>
<accession>A0ABN8PMV0</accession>
<evidence type="ECO:0000256" key="11">
    <source>
        <dbReference type="SAM" id="Phobius"/>
    </source>
</evidence>
<keyword evidence="4 11" id="KW-0812">Transmembrane</keyword>
<evidence type="ECO:0000256" key="5">
    <source>
        <dbReference type="ARBA" id="ARBA00022753"/>
    </source>
</evidence>
<dbReference type="InterPro" id="IPR027469">
    <property type="entry name" value="Cation_efflux_TMD_sf"/>
</dbReference>
<feature type="transmembrane region" description="Helical" evidence="11">
    <location>
        <begin position="172"/>
        <end position="192"/>
    </location>
</feature>
<protein>
    <recommendedName>
        <fullName evidence="12">Cation efflux protein transmembrane domain-containing protein</fullName>
    </recommendedName>
</protein>
<gene>
    <name evidence="13" type="ORF">PLOB_00045911</name>
</gene>
<dbReference type="SUPFAM" id="SSF161111">
    <property type="entry name" value="Cation efflux protein transmembrane domain-like"/>
    <property type="match status" value="1"/>
</dbReference>
<keyword evidence="8" id="KW-0770">Synapse</keyword>
<evidence type="ECO:0000256" key="2">
    <source>
        <dbReference type="ARBA" id="ARBA00004644"/>
    </source>
</evidence>
<sequence length="266" mass="29433">MLLRHTTIGKSPPQSPKLAATFKAEFSPTPGDNIFEKAPCVSFITDDTDTNKLETVTEVNERRKWRRAALAVAIASLMASLLLCAASFFGAATMGSSAVLASALDALFSVLSAAMMIWRFSDDRNGSIGSKREKYGSIVLGVIFIVNGVITIVVSTFHLIDQQRPTDSNIMWPALLCFSFVYLVLAILKYWIYRQNKSCVLFTLVLDDASTSAIMFGVFISTLLLDQIPNLWYLDHAVAIAFELVLIATGLKIFVDIFVYNERAFY</sequence>